<dbReference type="GO" id="GO:0055085">
    <property type="term" value="P:transmembrane transport"/>
    <property type="evidence" value="ECO:0007669"/>
    <property type="project" value="InterPro"/>
</dbReference>
<feature type="transmembrane region" description="Helical" evidence="7">
    <location>
        <begin position="272"/>
        <end position="295"/>
    </location>
</feature>
<dbReference type="EMBL" id="CP163431">
    <property type="protein sequence ID" value="XDQ01423.1"/>
    <property type="molecule type" value="Genomic_DNA"/>
</dbReference>
<evidence type="ECO:0000313" key="9">
    <source>
        <dbReference type="EMBL" id="XDQ01423.1"/>
    </source>
</evidence>
<dbReference type="InterPro" id="IPR051393">
    <property type="entry name" value="ABC_transporter_permease"/>
</dbReference>
<gene>
    <name evidence="9" type="ORF">AB5J58_15000</name>
</gene>
<feature type="transmembrane region" description="Helical" evidence="7">
    <location>
        <begin position="167"/>
        <end position="190"/>
    </location>
</feature>
<accession>A0AB39M5J1</accession>
<feature type="domain" description="ABC transmembrane type-1" evidence="8">
    <location>
        <begin position="83"/>
        <end position="295"/>
    </location>
</feature>
<keyword evidence="5 7" id="KW-1133">Transmembrane helix</keyword>
<sequence length="303" mass="33529">MALTSPRRAGRRRLRRFTRRDVVVLGVLLGIPVLLDVVIIWGPTLASIGLSFTAWDGIGDIHWVGLDNYKNLATNYPPFWPAVRHNIMWLLFLGLIATPFGLLLAVVIDRGVRFSRFYQSVLYMPVVLSLAIVGFISQLILGTDQGVVNTILNNHEDPVDWLGNAHINIWMMMIAASWRHVGYVMILYLAGLKSVDPQLKEAASIDGANERQTFFRVVFPTMRPVNVIVGVITVIEALRAFDIVYAVNKGRNGLELLSVLITDNIIGEASRIGFGSAIAVVLLVVSLGSIVTFLVQELRGARD</sequence>
<dbReference type="RefSeq" id="WP_352112818.1">
    <property type="nucleotide sequence ID" value="NZ_CP163431.1"/>
</dbReference>
<dbReference type="Gene3D" id="1.10.3720.10">
    <property type="entry name" value="MetI-like"/>
    <property type="match status" value="1"/>
</dbReference>
<proteinExistence type="inferred from homology"/>
<evidence type="ECO:0000256" key="2">
    <source>
        <dbReference type="ARBA" id="ARBA00022448"/>
    </source>
</evidence>
<evidence type="ECO:0000256" key="6">
    <source>
        <dbReference type="ARBA" id="ARBA00023136"/>
    </source>
</evidence>
<organism evidence="9">
    <name type="scientific">Streptomyces sp. R08</name>
    <dbReference type="NCBI Taxonomy" id="3238624"/>
    <lineage>
        <taxon>Bacteria</taxon>
        <taxon>Bacillati</taxon>
        <taxon>Actinomycetota</taxon>
        <taxon>Actinomycetes</taxon>
        <taxon>Kitasatosporales</taxon>
        <taxon>Streptomycetaceae</taxon>
        <taxon>Streptomyces</taxon>
    </lineage>
</organism>
<protein>
    <submittedName>
        <fullName evidence="9">Carbohydrate ABC transporter permease</fullName>
    </submittedName>
</protein>
<keyword evidence="6 7" id="KW-0472">Membrane</keyword>
<dbReference type="PANTHER" id="PTHR30193">
    <property type="entry name" value="ABC TRANSPORTER PERMEASE PROTEIN"/>
    <property type="match status" value="1"/>
</dbReference>
<evidence type="ECO:0000256" key="4">
    <source>
        <dbReference type="ARBA" id="ARBA00022692"/>
    </source>
</evidence>
<dbReference type="CDD" id="cd06261">
    <property type="entry name" value="TM_PBP2"/>
    <property type="match status" value="1"/>
</dbReference>
<evidence type="ECO:0000259" key="8">
    <source>
        <dbReference type="PROSITE" id="PS50928"/>
    </source>
</evidence>
<dbReference type="InterPro" id="IPR035906">
    <property type="entry name" value="MetI-like_sf"/>
</dbReference>
<evidence type="ECO:0000256" key="1">
    <source>
        <dbReference type="ARBA" id="ARBA00004651"/>
    </source>
</evidence>
<dbReference type="AlphaFoldDB" id="A0AB39M5J1"/>
<evidence type="ECO:0000256" key="3">
    <source>
        <dbReference type="ARBA" id="ARBA00022475"/>
    </source>
</evidence>
<keyword evidence="2 7" id="KW-0813">Transport</keyword>
<comment type="subcellular location">
    <subcellularLocation>
        <location evidence="1 7">Cell membrane</location>
        <topology evidence="1 7">Multi-pass membrane protein</topology>
    </subcellularLocation>
</comment>
<dbReference type="InterPro" id="IPR000515">
    <property type="entry name" value="MetI-like"/>
</dbReference>
<dbReference type="SUPFAM" id="SSF161098">
    <property type="entry name" value="MetI-like"/>
    <property type="match status" value="1"/>
</dbReference>
<feature type="transmembrane region" description="Helical" evidence="7">
    <location>
        <begin position="21"/>
        <end position="42"/>
    </location>
</feature>
<name>A0AB39M5J1_9ACTN</name>
<comment type="similarity">
    <text evidence="7">Belongs to the binding-protein-dependent transport system permease family.</text>
</comment>
<dbReference type="PROSITE" id="PS50928">
    <property type="entry name" value="ABC_TM1"/>
    <property type="match status" value="1"/>
</dbReference>
<dbReference type="PANTHER" id="PTHR30193:SF37">
    <property type="entry name" value="INNER MEMBRANE ABC TRANSPORTER PERMEASE PROTEIN YCJO"/>
    <property type="match status" value="1"/>
</dbReference>
<evidence type="ECO:0000256" key="5">
    <source>
        <dbReference type="ARBA" id="ARBA00022989"/>
    </source>
</evidence>
<evidence type="ECO:0000256" key="7">
    <source>
        <dbReference type="RuleBase" id="RU363032"/>
    </source>
</evidence>
<dbReference type="Pfam" id="PF00528">
    <property type="entry name" value="BPD_transp_1"/>
    <property type="match status" value="1"/>
</dbReference>
<feature type="transmembrane region" description="Helical" evidence="7">
    <location>
        <begin position="120"/>
        <end position="141"/>
    </location>
</feature>
<feature type="transmembrane region" description="Helical" evidence="7">
    <location>
        <begin position="87"/>
        <end position="108"/>
    </location>
</feature>
<reference evidence="9" key="1">
    <citation type="submission" date="2024-07" db="EMBL/GenBank/DDBJ databases">
        <authorList>
            <person name="Yu S.T."/>
        </authorList>
    </citation>
    <scope>NUCLEOTIDE SEQUENCE</scope>
    <source>
        <strain evidence="9">R08</strain>
    </source>
</reference>
<keyword evidence="4 7" id="KW-0812">Transmembrane</keyword>
<keyword evidence="3" id="KW-1003">Cell membrane</keyword>
<dbReference type="GO" id="GO:0005886">
    <property type="term" value="C:plasma membrane"/>
    <property type="evidence" value="ECO:0007669"/>
    <property type="project" value="UniProtKB-SubCell"/>
</dbReference>